<evidence type="ECO:0000256" key="8">
    <source>
        <dbReference type="ARBA" id="ARBA00061109"/>
    </source>
</evidence>
<dbReference type="InterPro" id="IPR029063">
    <property type="entry name" value="SAM-dependent_MTases_sf"/>
</dbReference>
<evidence type="ECO:0000256" key="2">
    <source>
        <dbReference type="ARBA" id="ARBA00022552"/>
    </source>
</evidence>
<evidence type="ECO:0000256" key="3">
    <source>
        <dbReference type="ARBA" id="ARBA00022603"/>
    </source>
</evidence>
<feature type="binding site" evidence="9">
    <location>
        <position position="134"/>
    </location>
    <ligand>
        <name>S-adenosyl-L-methionine</name>
        <dbReference type="ChEBI" id="CHEBI:59789"/>
    </ligand>
</feature>
<name>A0A6G1M516_ORBOL</name>
<dbReference type="SMART" id="SM00650">
    <property type="entry name" value="rADc"/>
    <property type="match status" value="1"/>
</dbReference>
<evidence type="ECO:0000256" key="11">
    <source>
        <dbReference type="SAM" id="MobiDB-lite"/>
    </source>
</evidence>
<dbReference type="GO" id="GO:0003723">
    <property type="term" value="F:RNA binding"/>
    <property type="evidence" value="ECO:0007669"/>
    <property type="project" value="UniProtKB-UniRule"/>
</dbReference>
<gene>
    <name evidence="14" type="primary">DIM1</name>
    <name evidence="13" type="ORF">TWF106_007627</name>
    <name evidence="14" type="ORF">TWF191_004115</name>
</gene>
<feature type="binding site" evidence="9">
    <location>
        <position position="177"/>
    </location>
    <ligand>
        <name>S-adenosyl-L-methionine</name>
        <dbReference type="ChEBI" id="CHEBI:59789"/>
    </ligand>
</feature>
<dbReference type="EMBL" id="WIWS01000409">
    <property type="protein sequence ID" value="KAF3192945.1"/>
    <property type="molecule type" value="Genomic_DNA"/>
</dbReference>
<dbReference type="EMBL" id="WIPF01000020">
    <property type="protein sequence ID" value="KAF3227250.1"/>
    <property type="molecule type" value="Genomic_DNA"/>
</dbReference>
<comment type="catalytic activity">
    <reaction evidence="7">
        <text>adenosine(1779)/adenosine(1780) in 18S rRNA + 4 S-adenosyl-L-methionine = N(6)-dimethyladenosine(1779)/N(6)-dimethyladenosine(1780) in 18S rRNA + 4 S-adenosyl-L-homocysteine + 4 H(+)</text>
        <dbReference type="Rhea" id="RHEA:42780"/>
        <dbReference type="Rhea" id="RHEA-COMP:10234"/>
        <dbReference type="Rhea" id="RHEA-COMP:10236"/>
        <dbReference type="ChEBI" id="CHEBI:15378"/>
        <dbReference type="ChEBI" id="CHEBI:57856"/>
        <dbReference type="ChEBI" id="CHEBI:59789"/>
        <dbReference type="ChEBI" id="CHEBI:74411"/>
        <dbReference type="ChEBI" id="CHEBI:74493"/>
        <dbReference type="EC" id="2.1.1.183"/>
    </reaction>
</comment>
<keyword evidence="5 9" id="KW-0949">S-adenosyl-L-methionine</keyword>
<dbReference type="Gene3D" id="1.10.8.480">
    <property type="match status" value="1"/>
</dbReference>
<dbReference type="AlphaFoldDB" id="A0A6G1M516"/>
<comment type="function">
    <text evidence="1">Specifically dimethylates two adjacent adenosines in the loop of a conserved hairpin near the 3'-end of 18S rRNA in the 40S particle.</text>
</comment>
<dbReference type="EC" id="2.1.1.-" evidence="10"/>
<dbReference type="NCBIfam" id="TIGR00755">
    <property type="entry name" value="ksgA"/>
    <property type="match status" value="1"/>
</dbReference>
<dbReference type="InterPro" id="IPR011530">
    <property type="entry name" value="rRNA_adenine_dimethylase"/>
</dbReference>
<evidence type="ECO:0000256" key="6">
    <source>
        <dbReference type="ARBA" id="ARBA00022884"/>
    </source>
</evidence>
<dbReference type="GO" id="GO:0052909">
    <property type="term" value="F:18S rRNA (adenine(1779)-N(6)/adenine(1780)-N(6))-dimethyltransferase activity"/>
    <property type="evidence" value="ECO:0007669"/>
    <property type="project" value="UniProtKB-EC"/>
</dbReference>
<dbReference type="PANTHER" id="PTHR11727">
    <property type="entry name" value="DIMETHYLADENOSINE TRANSFERASE"/>
    <property type="match status" value="1"/>
</dbReference>
<evidence type="ECO:0000256" key="7">
    <source>
        <dbReference type="ARBA" id="ARBA00049478"/>
    </source>
</evidence>
<sequence length="422" mass="46974">MTFVSTASVLLLRTTTQDRILTSSLFSCRIIVPIIMPKDRTKKRNFSGTGAPNGRGGKPYSGTPAASAAAKVAHNIFKMNKDIGQHILINPGIVDRIIDKAALKQSDVVLEVGPGTGNLTMKILENARKVVAVEMDPRMAAELTKRVQGKPVERKLEIMLGDVIKTELPYFDVCISNTPYQISSPLVFKLLALPTPPRMCVLMFQKEFADRLTAQPGDAFYSRLSANVQMWSKVTHVMKVGKGNFKPPPQVESAVVKIEPKVPRPTVSYEEWDGMLRILFIRKNKTISAVFGLSTVQTLIERNYRTWCAQNDIPLETEEGDGDVEMGGEVEEVAADNDAMEGLEGVEDDDLPRGYHEIMSESRSAKKQGKRKYRGKVAELVRSKVKKVLEETDLANRRAAKCDQGDFLSLLYTFNREGIHFN</sequence>
<keyword evidence="4 9" id="KW-0808">Transferase</keyword>
<evidence type="ECO:0000256" key="10">
    <source>
        <dbReference type="RuleBase" id="RU362106"/>
    </source>
</evidence>
<dbReference type="Pfam" id="PF00398">
    <property type="entry name" value="RrnaAD"/>
    <property type="match status" value="1"/>
</dbReference>
<dbReference type="Proteomes" id="UP000472727">
    <property type="component" value="Unassembled WGS sequence"/>
</dbReference>
<accession>A0A6G1M516</accession>
<comment type="similarity">
    <text evidence="8 9 10">Belongs to the class I-like SAM-binding methyltransferase superfamily. rRNA adenine N(6)-methyltransferase family.</text>
</comment>
<keyword evidence="6 9" id="KW-0694">RNA-binding</keyword>
<keyword evidence="2 10" id="KW-0698">rRNA processing</keyword>
<organism evidence="14 16">
    <name type="scientific">Orbilia oligospora</name>
    <name type="common">Nematode-trapping fungus</name>
    <name type="synonym">Arthrobotrys oligospora</name>
    <dbReference type="NCBI Taxonomy" id="2813651"/>
    <lineage>
        <taxon>Eukaryota</taxon>
        <taxon>Fungi</taxon>
        <taxon>Dikarya</taxon>
        <taxon>Ascomycota</taxon>
        <taxon>Pezizomycotina</taxon>
        <taxon>Orbiliomycetes</taxon>
        <taxon>Orbiliales</taxon>
        <taxon>Orbiliaceae</taxon>
        <taxon>Orbilia</taxon>
    </lineage>
</organism>
<dbReference type="GO" id="GO:0005730">
    <property type="term" value="C:nucleolus"/>
    <property type="evidence" value="ECO:0007669"/>
    <property type="project" value="TreeGrafter"/>
</dbReference>
<dbReference type="PROSITE" id="PS01131">
    <property type="entry name" value="RRNA_A_DIMETH"/>
    <property type="match status" value="1"/>
</dbReference>
<reference evidence="15 16" key="1">
    <citation type="submission" date="2019-06" db="EMBL/GenBank/DDBJ databases">
        <authorList>
            <person name="Palmer J.M."/>
        </authorList>
    </citation>
    <scope>NUCLEOTIDE SEQUENCE [LARGE SCALE GENOMIC DNA]</scope>
    <source>
        <strain evidence="13 15">TWF106</strain>
        <strain evidence="14 16">TWF191</strain>
    </source>
</reference>
<evidence type="ECO:0000256" key="4">
    <source>
        <dbReference type="ARBA" id="ARBA00022679"/>
    </source>
</evidence>
<dbReference type="CDD" id="cd02440">
    <property type="entry name" value="AdoMet_MTases"/>
    <property type="match status" value="1"/>
</dbReference>
<evidence type="ECO:0000256" key="9">
    <source>
        <dbReference type="PROSITE-ProRule" id="PRU01026"/>
    </source>
</evidence>
<evidence type="ECO:0000256" key="1">
    <source>
        <dbReference type="ARBA" id="ARBA00002977"/>
    </source>
</evidence>
<feature type="binding site" evidence="9">
    <location>
        <position position="88"/>
    </location>
    <ligand>
        <name>S-adenosyl-L-methionine</name>
        <dbReference type="ChEBI" id="CHEBI:59789"/>
    </ligand>
</feature>
<evidence type="ECO:0000256" key="5">
    <source>
        <dbReference type="ARBA" id="ARBA00022691"/>
    </source>
</evidence>
<proteinExistence type="inferred from homology"/>
<protein>
    <recommendedName>
        <fullName evidence="10">rRNA adenine N(6)-methyltransferase</fullName>
        <ecNumber evidence="10">2.1.1.-</ecNumber>
    </recommendedName>
</protein>
<evidence type="ECO:0000313" key="15">
    <source>
        <dbReference type="Proteomes" id="UP000472727"/>
    </source>
</evidence>
<comment type="caution">
    <text evidence="14">The sequence shown here is derived from an EMBL/GenBank/DDBJ whole genome shotgun (WGS) entry which is preliminary data.</text>
</comment>
<dbReference type="InterPro" id="IPR020596">
    <property type="entry name" value="rRNA_Ade_Mease_Trfase_CS"/>
</dbReference>
<dbReference type="InterPro" id="IPR001737">
    <property type="entry name" value="KsgA/Erm"/>
</dbReference>
<feature type="domain" description="Ribosomal RNA adenine methylase transferase N-terminal" evidence="12">
    <location>
        <begin position="93"/>
        <end position="262"/>
    </location>
</feature>
<evidence type="ECO:0000259" key="12">
    <source>
        <dbReference type="SMART" id="SM00650"/>
    </source>
</evidence>
<dbReference type="Gene3D" id="3.40.50.150">
    <property type="entry name" value="Vaccinia Virus protein VP39"/>
    <property type="match status" value="1"/>
</dbReference>
<feature type="region of interest" description="Disordered" evidence="11">
    <location>
        <begin position="42"/>
        <end position="63"/>
    </location>
</feature>
<evidence type="ECO:0000313" key="16">
    <source>
        <dbReference type="Proteomes" id="UP000483672"/>
    </source>
</evidence>
<evidence type="ECO:0000313" key="13">
    <source>
        <dbReference type="EMBL" id="KAF3192945.1"/>
    </source>
</evidence>
<feature type="binding site" evidence="9">
    <location>
        <position position="113"/>
    </location>
    <ligand>
        <name>S-adenosyl-L-methionine</name>
        <dbReference type="ChEBI" id="CHEBI:59789"/>
    </ligand>
</feature>
<dbReference type="PROSITE" id="PS51689">
    <property type="entry name" value="SAM_RNA_A_N6_MT"/>
    <property type="match status" value="1"/>
</dbReference>
<dbReference type="FunFam" id="3.40.50.150:FF:000007">
    <property type="entry name" value="rRNA adenine N(6)-methyltransferase"/>
    <property type="match status" value="1"/>
</dbReference>
<dbReference type="Proteomes" id="UP000483672">
    <property type="component" value="Unassembled WGS sequence"/>
</dbReference>
<evidence type="ECO:0000313" key="14">
    <source>
        <dbReference type="EMBL" id="KAF3227250.1"/>
    </source>
</evidence>
<feature type="binding site" evidence="9">
    <location>
        <position position="86"/>
    </location>
    <ligand>
        <name>S-adenosyl-L-methionine</name>
        <dbReference type="ChEBI" id="CHEBI:59789"/>
    </ligand>
</feature>
<dbReference type="PANTHER" id="PTHR11727:SF7">
    <property type="entry name" value="DIMETHYLADENOSINE TRANSFERASE-RELATED"/>
    <property type="match status" value="1"/>
</dbReference>
<keyword evidence="3 9" id="KW-0489">Methyltransferase</keyword>
<dbReference type="InterPro" id="IPR020598">
    <property type="entry name" value="rRNA_Ade_methylase_Trfase_N"/>
</dbReference>
<feature type="binding site" evidence="9">
    <location>
        <position position="162"/>
    </location>
    <ligand>
        <name>S-adenosyl-L-methionine</name>
        <dbReference type="ChEBI" id="CHEBI:59789"/>
    </ligand>
</feature>
<dbReference type="SUPFAM" id="SSF53335">
    <property type="entry name" value="S-adenosyl-L-methionine-dependent methyltransferases"/>
    <property type="match status" value="1"/>
</dbReference>